<dbReference type="STRING" id="394096.DB31_5634"/>
<proteinExistence type="predicted"/>
<evidence type="ECO:0000313" key="3">
    <source>
        <dbReference type="Proteomes" id="UP000028725"/>
    </source>
</evidence>
<dbReference type="EMBL" id="JMCB01000003">
    <property type="protein sequence ID" value="KFE70592.1"/>
    <property type="molecule type" value="Genomic_DNA"/>
</dbReference>
<accession>A0A085WSC9</accession>
<evidence type="ECO:0000313" key="2">
    <source>
        <dbReference type="EMBL" id="KFE70592.1"/>
    </source>
</evidence>
<keyword evidence="3" id="KW-1185">Reference proteome</keyword>
<gene>
    <name evidence="2" type="ORF">DB31_5634</name>
</gene>
<name>A0A085WSC9_9BACT</name>
<organism evidence="2 3">
    <name type="scientific">Hyalangium minutum</name>
    <dbReference type="NCBI Taxonomy" id="394096"/>
    <lineage>
        <taxon>Bacteria</taxon>
        <taxon>Pseudomonadati</taxon>
        <taxon>Myxococcota</taxon>
        <taxon>Myxococcia</taxon>
        <taxon>Myxococcales</taxon>
        <taxon>Cystobacterineae</taxon>
        <taxon>Archangiaceae</taxon>
        <taxon>Hyalangium</taxon>
    </lineage>
</organism>
<reference evidence="2 3" key="1">
    <citation type="submission" date="2014-04" db="EMBL/GenBank/DDBJ databases">
        <title>Genome assembly of Hyalangium minutum DSM 14724.</title>
        <authorList>
            <person name="Sharma G."/>
            <person name="Subramanian S."/>
        </authorList>
    </citation>
    <scope>NUCLEOTIDE SEQUENCE [LARGE SCALE GENOMIC DNA]</scope>
    <source>
        <strain evidence="2 3">DSM 14724</strain>
    </source>
</reference>
<sequence length="80" mass="8361">MVVRGRKGYAAILAGSQALAPSIQPPRPDLGNECAGAPRAAGHSPAEGQSRDFSLGMIARRPISRPQTRGARTPTARKKA</sequence>
<comment type="caution">
    <text evidence="2">The sequence shown here is derived from an EMBL/GenBank/DDBJ whole genome shotgun (WGS) entry which is preliminary data.</text>
</comment>
<protein>
    <submittedName>
        <fullName evidence="2">Uncharacterized protein</fullName>
    </submittedName>
</protein>
<dbReference type="Proteomes" id="UP000028725">
    <property type="component" value="Unassembled WGS sequence"/>
</dbReference>
<dbReference type="AlphaFoldDB" id="A0A085WSC9"/>
<feature type="region of interest" description="Disordered" evidence="1">
    <location>
        <begin position="20"/>
        <end position="80"/>
    </location>
</feature>
<evidence type="ECO:0000256" key="1">
    <source>
        <dbReference type="SAM" id="MobiDB-lite"/>
    </source>
</evidence>